<organismHost>
    <name type="scientific">Escherichia coli</name>
    <dbReference type="NCBI Taxonomy" id="562"/>
</organismHost>
<proteinExistence type="predicted"/>
<dbReference type="EMBL" id="MK327938">
    <property type="protein sequence ID" value="QBO63863.1"/>
    <property type="molecule type" value="Genomic_DNA"/>
</dbReference>
<protein>
    <submittedName>
        <fullName evidence="1">Uncharacterized protein</fullName>
    </submittedName>
</protein>
<gene>
    <name evidence="1" type="ORF">Goslar_00070</name>
</gene>
<accession>A0A482GGU0</accession>
<name>A0A482GGU0_BPGOS</name>
<dbReference type="Proteomes" id="UP000294673">
    <property type="component" value="Segment"/>
</dbReference>
<evidence type="ECO:0000313" key="2">
    <source>
        <dbReference type="Proteomes" id="UP000294673"/>
    </source>
</evidence>
<organism evidence="1 2">
    <name type="scientific">Escherichia phage vB_EcoM_Goslar</name>
    <dbReference type="NCBI Taxonomy" id="2502409"/>
    <lineage>
        <taxon>Viruses</taxon>
        <taxon>Duplodnaviria</taxon>
        <taxon>Heunggongvirae</taxon>
        <taxon>Uroviricota</taxon>
        <taxon>Caudoviricetes</taxon>
        <taxon>Chimalliviridae</taxon>
        <taxon>Goslarvirus</taxon>
        <taxon>Goslarvirus goslar</taxon>
    </lineage>
</organism>
<keyword evidence="2" id="KW-1185">Reference proteome</keyword>
<evidence type="ECO:0000313" key="1">
    <source>
        <dbReference type="EMBL" id="QBO63863.1"/>
    </source>
</evidence>
<reference evidence="1 2" key="1">
    <citation type="submission" date="2018-12" db="EMBL/GenBank/DDBJ databases">
        <title>Still something new to discover - new insights into E. coli phage diversity and taxonomy.</title>
        <authorList>
            <person name="Korf I.H.E."/>
            <person name="Adriaennsens E."/>
            <person name="Dreiseikelmann B."/>
            <person name="Kropinski A."/>
            <person name="Nimtz M."/>
            <person name="Meier-Kolthoff J.P."/>
            <person name="Rohde M."/>
            <person name="van Raaij M."/>
            <person name="Wittmann J."/>
        </authorList>
    </citation>
    <scope>NUCLEOTIDE SEQUENCE [LARGE SCALE GENOMIC DNA]</scope>
</reference>
<sequence length="161" mass="18204">MNINFTIESGDYMNDRDIIPFYREDFRNAILKTIEDVLDLAEDQLSSITPETHVKARDEALGDLYIPKACDRCCFTDFFVSTQAVVTDDGKHHVILILASHEPMINHALSFTPGYIYALANKPMINEIIADILSKICKEHGFLSIFLTDADYKVTVGNERA</sequence>